<dbReference type="EMBL" id="QRPE01000001">
    <property type="protein sequence ID" value="RHL96719.1"/>
    <property type="molecule type" value="Genomic_DNA"/>
</dbReference>
<proteinExistence type="predicted"/>
<evidence type="ECO:0000313" key="1">
    <source>
        <dbReference type="EMBL" id="RHL96719.1"/>
    </source>
</evidence>
<name>A0A415NG48_9BACE</name>
<reference evidence="1 2" key="1">
    <citation type="submission" date="2018-08" db="EMBL/GenBank/DDBJ databases">
        <title>A genome reference for cultivated species of the human gut microbiota.</title>
        <authorList>
            <person name="Zou Y."/>
            <person name="Xue W."/>
            <person name="Luo G."/>
        </authorList>
    </citation>
    <scope>NUCLEOTIDE SEQUENCE [LARGE SCALE GENOMIC DNA]</scope>
    <source>
        <strain evidence="1 2">AF36-16BH</strain>
    </source>
</reference>
<comment type="caution">
    <text evidence="1">The sequence shown here is derived from an EMBL/GenBank/DDBJ whole genome shotgun (WGS) entry which is preliminary data.</text>
</comment>
<dbReference type="AlphaFoldDB" id="A0A415NG48"/>
<protein>
    <recommendedName>
        <fullName evidence="3">Peptide-N(4)-(N-acetyl-beta-glucosaminyl)asparagine amidase</fullName>
    </recommendedName>
</protein>
<accession>A0A415NG48</accession>
<evidence type="ECO:0008006" key="3">
    <source>
        <dbReference type="Google" id="ProtNLM"/>
    </source>
</evidence>
<sequence>MNNPYACMKMKKYILYFLLGALVSGCGENNPSHVLEDVIKENPQLGEVLKRYEADTLKLRAVEFLIENLPYYCSYEGEQVEHYQKQFELYGTGLYTPGEVQDSIRQMYGRINLRKSTVKPDLELPAGFLIDNIEWAFKVWNEQPWGKNVAFADFCEYILPYRIEDEPLKPWREKIYNAFNPILDSVRALPEAQDPLFVSQVLIDSISRIKFHFTGQFGEGPHIGPDLVDWHSGNCRETADMLIYIFRALGIPCGCDYMLLRGDGNVAHFWNFILDKNGESYYMYETGTLEPVRKYWGIKSKIYRQTFSRNEAVVKDMRKDAEAVYPSFRFPHFIDVTRLYSGKRARKLNIPREKLFHKVSEAEVVYLCSPAWMDWEPIAWAHPGENDVSFDGVEGGVVLQLSVYKYGRLIPVSNPFVLDGSTGGVHYFEGSDEVKEIKLLNKYHQFIEPFAQRMVGGAFEGSNRADFLQKDTLYVVKEAPVRLYSVVRLSNTKPYRYVRYVGPENGYCSVSEVAFYDSPADTCALQGRVIGTPNGQNGDGKHDYRNVYDGDPYTSFDYYQPTGGWAGLDLGRPCLIRKIIFTPRNRDNYVREGDTYELFYSSKGEWISIGEQIPASDSLLYTVPKGALLYLKNHTRGSDERIFEYEEGKQRYW</sequence>
<dbReference type="PANTHER" id="PTHR35532:SF5">
    <property type="entry name" value="CARBOHYDRATE-BINDING DOMAIN-CONTAINING PROTEIN"/>
    <property type="match status" value="1"/>
</dbReference>
<dbReference type="SUPFAM" id="SSF54001">
    <property type="entry name" value="Cysteine proteinases"/>
    <property type="match status" value="1"/>
</dbReference>
<dbReference type="Proteomes" id="UP000285013">
    <property type="component" value="Unassembled WGS sequence"/>
</dbReference>
<dbReference type="Gene3D" id="2.60.120.260">
    <property type="entry name" value="Galactose-binding domain-like"/>
    <property type="match status" value="2"/>
</dbReference>
<gene>
    <name evidence="1" type="ORF">DWZ95_01525</name>
</gene>
<dbReference type="InterPro" id="IPR038765">
    <property type="entry name" value="Papain-like_cys_pep_sf"/>
</dbReference>
<organism evidence="1 2">
    <name type="scientific">Bacteroides intestinalis</name>
    <dbReference type="NCBI Taxonomy" id="329854"/>
    <lineage>
        <taxon>Bacteria</taxon>
        <taxon>Pseudomonadati</taxon>
        <taxon>Bacteroidota</taxon>
        <taxon>Bacteroidia</taxon>
        <taxon>Bacteroidales</taxon>
        <taxon>Bacteroidaceae</taxon>
        <taxon>Bacteroides</taxon>
    </lineage>
</organism>
<evidence type="ECO:0000313" key="2">
    <source>
        <dbReference type="Proteomes" id="UP000285013"/>
    </source>
</evidence>
<dbReference type="PANTHER" id="PTHR35532">
    <property type="entry name" value="SIMILAR TO POLYHYDROXYALKANOATE DEPOLYMERASE"/>
    <property type="match status" value="1"/>
</dbReference>